<reference evidence="4" key="1">
    <citation type="submission" date="2025-08" db="UniProtKB">
        <authorList>
            <consortium name="RefSeq"/>
        </authorList>
    </citation>
    <scope>IDENTIFICATION</scope>
    <source>
        <tissue evidence="4">Whole Larva</tissue>
    </source>
</reference>
<organism evidence="3 4">
    <name type="scientific">Nicrophorus vespilloides</name>
    <name type="common">Boreal carrion beetle</name>
    <dbReference type="NCBI Taxonomy" id="110193"/>
    <lineage>
        <taxon>Eukaryota</taxon>
        <taxon>Metazoa</taxon>
        <taxon>Ecdysozoa</taxon>
        <taxon>Arthropoda</taxon>
        <taxon>Hexapoda</taxon>
        <taxon>Insecta</taxon>
        <taxon>Pterygota</taxon>
        <taxon>Neoptera</taxon>
        <taxon>Endopterygota</taxon>
        <taxon>Coleoptera</taxon>
        <taxon>Polyphaga</taxon>
        <taxon>Staphyliniformia</taxon>
        <taxon>Silphidae</taxon>
        <taxon>Nicrophorinae</taxon>
        <taxon>Nicrophorus</taxon>
    </lineage>
</organism>
<evidence type="ECO:0000313" key="4">
    <source>
        <dbReference type="RefSeq" id="XP_017772368.1"/>
    </source>
</evidence>
<evidence type="ECO:0000259" key="1">
    <source>
        <dbReference type="Pfam" id="PF19031"/>
    </source>
</evidence>
<dbReference type="RefSeq" id="XP_017772368.1">
    <property type="nucleotide sequence ID" value="XM_017916879.1"/>
</dbReference>
<dbReference type="Pfam" id="PF19031">
    <property type="entry name" value="Intu_longin_1"/>
    <property type="match status" value="1"/>
</dbReference>
<keyword evidence="3" id="KW-1185">Reference proteome</keyword>
<accession>A0ABM1MCR8</accession>
<sequence>MAKEMMITFVYDTQLVKSEEDDPASAILYFHPGWVSDQQRTALCGQIMGVSHFLKSVFTCPKIISLQSGKFAIREYGKYILAVGTDRNIADWVLEYRADTLSSLITFFHNDLEVMGELYKNTETLSAKLYHMFETYLKILTYSSNLFSNIPKINLPKSASNVFLEAIQILQCCQEVDFVLGGTMLYHNKVVATQLSQNLTKRLVLTDPYRIKSPAEIFEVDYQLPLGVQLLQVYIEGADYQDLLEEATRCRTVHQYLNKKTYTKKTQPMKEPVLSAMKRDQSLIFTTVPEEDPDANSPINFENNIINSAPPSRPKFLNLRNKTTDAKIEEKPKMEASTTTPFHGKTSICSTPMTDLNKVVHQNVMSICVNPENGENSGFESDQKTDSLNSVLSAVSETTEKSIGTKLTNKTPYFTVNQIKPSSSLMNVCEKPPQTPEKKPKVYKTIADPTFPVFKSDGSLVSESFYEQYLNKHVDMLNTEASKQQDDCKADDWKSIEDFDIIAPKKNEFEMVPLATKVAEAKPQEARKSLSLPLKSLSLDSNDNVFSPVTRVKHCGGVQLTPLMSKLSLLAMEEKSSGFCSRETTPSEYKDYRFTPTHPNYTFVNPKSGKSNKGESKFRTRIHEKLKKGVLFVCGQQDMVVGLLLEEDGCENPEMIKKLWEMCVEYLGKLEKQLRQCLEMCPSNNNGQNGEPYSYLTMEQHWDTVQRGGPWGATELGALTHLHRDFANSKNLTEILLRDDDSIIYGHHSGKTEVYYLQAASSNAGLPTPADPMGVVPLKAKRRLERDHGVILL</sequence>
<name>A0ABM1MCR8_NICVS</name>
<dbReference type="GeneID" id="108559557"/>
<dbReference type="InterPro" id="IPR043989">
    <property type="entry name" value="CCZ1/INTU/HSP4_longin_3"/>
</dbReference>
<dbReference type="Proteomes" id="UP000695000">
    <property type="component" value="Unplaced"/>
</dbReference>
<protein>
    <submittedName>
        <fullName evidence="4">Uncharacterized protein LOC108559557</fullName>
    </submittedName>
</protein>
<feature type="domain" description="CCZ1/INTU/HPS4 third Longin" evidence="2">
    <location>
        <begin position="691"/>
        <end position="783"/>
    </location>
</feature>
<dbReference type="PANTHER" id="PTHR14407:SF9">
    <property type="entry name" value="BLOC-3 COMPLEX MEMBER HPS4"/>
    <property type="match status" value="1"/>
</dbReference>
<dbReference type="InterPro" id="IPR026091">
    <property type="entry name" value="HPS4"/>
</dbReference>
<evidence type="ECO:0000259" key="2">
    <source>
        <dbReference type="Pfam" id="PF19033"/>
    </source>
</evidence>
<feature type="domain" description="CCZ1/INTU/HSP4 first Longin" evidence="1">
    <location>
        <begin position="5"/>
        <end position="109"/>
    </location>
</feature>
<evidence type="ECO:0000313" key="3">
    <source>
        <dbReference type="Proteomes" id="UP000695000"/>
    </source>
</evidence>
<dbReference type="Pfam" id="PF19033">
    <property type="entry name" value="Intu_longin_3"/>
    <property type="match status" value="1"/>
</dbReference>
<gene>
    <name evidence="4" type="primary">LOC108559557</name>
</gene>
<dbReference type="InterPro" id="IPR043987">
    <property type="entry name" value="CCZ1/INTU/HSP4_longin_1"/>
</dbReference>
<dbReference type="PANTHER" id="PTHR14407">
    <property type="entry name" value="HERMANSKY-PUDLAK SYNDROME 4 PROTEIN LIGHT-EAR PROTEIN-RELATED"/>
    <property type="match status" value="1"/>
</dbReference>
<proteinExistence type="predicted"/>